<name>A0A9W6MNV4_9PROT</name>
<dbReference type="Gene3D" id="1.10.246.130">
    <property type="match status" value="1"/>
</dbReference>
<dbReference type="GO" id="GO:0036374">
    <property type="term" value="F:glutathione hydrolase activity"/>
    <property type="evidence" value="ECO:0007669"/>
    <property type="project" value="UniProtKB-UniRule"/>
</dbReference>
<evidence type="ECO:0000256" key="9">
    <source>
        <dbReference type="PIRSR" id="PIRSR600101-1"/>
    </source>
</evidence>
<dbReference type="EC" id="3.4.19.13" evidence="11"/>
<feature type="binding site" evidence="10">
    <location>
        <begin position="460"/>
        <end position="461"/>
    </location>
    <ligand>
        <name>L-glutamate</name>
        <dbReference type="ChEBI" id="CHEBI:29985"/>
    </ligand>
</feature>
<keyword evidence="5 11" id="KW-0378">Hydrolase</keyword>
<dbReference type="Proteomes" id="UP001143486">
    <property type="component" value="Unassembled WGS sequence"/>
</dbReference>
<proteinExistence type="inferred from homology"/>
<evidence type="ECO:0000256" key="7">
    <source>
        <dbReference type="ARBA" id="ARBA00023315"/>
    </source>
</evidence>
<dbReference type="GO" id="GO:0006751">
    <property type="term" value="P:glutathione catabolic process"/>
    <property type="evidence" value="ECO:0007669"/>
    <property type="project" value="UniProtKB-UniRule"/>
</dbReference>
<protein>
    <recommendedName>
        <fullName evidence="11">Glutathione hydrolase proenzyme</fullName>
        <ecNumber evidence="11">2.3.2.2</ecNumber>
        <ecNumber evidence="11">3.4.19.13</ecNumber>
    </recommendedName>
    <component>
        <recommendedName>
            <fullName evidence="11">Glutathione hydrolase large chain</fullName>
        </recommendedName>
    </component>
    <component>
        <recommendedName>
            <fullName evidence="11">Glutathione hydrolase small chain</fullName>
        </recommendedName>
    </component>
</protein>
<dbReference type="EMBL" id="BSFE01000005">
    <property type="protein sequence ID" value="GLK52467.1"/>
    <property type="molecule type" value="Genomic_DNA"/>
</dbReference>
<dbReference type="Pfam" id="PF01019">
    <property type="entry name" value="G_glu_transpept"/>
    <property type="match status" value="1"/>
</dbReference>
<evidence type="ECO:0000313" key="14">
    <source>
        <dbReference type="Proteomes" id="UP001143486"/>
    </source>
</evidence>
<dbReference type="InterPro" id="IPR043137">
    <property type="entry name" value="GGT_ssub_C"/>
</dbReference>
<comment type="catalytic activity">
    <reaction evidence="8 11">
        <text>an N-terminal (5-L-glutamyl)-[peptide] + an alpha-amino acid = 5-L-glutamyl amino acid + an N-terminal L-alpha-aminoacyl-[peptide]</text>
        <dbReference type="Rhea" id="RHEA:23904"/>
        <dbReference type="Rhea" id="RHEA-COMP:9780"/>
        <dbReference type="Rhea" id="RHEA-COMP:9795"/>
        <dbReference type="ChEBI" id="CHEBI:77644"/>
        <dbReference type="ChEBI" id="CHEBI:78597"/>
        <dbReference type="ChEBI" id="CHEBI:78599"/>
        <dbReference type="ChEBI" id="CHEBI:78608"/>
        <dbReference type="EC" id="2.3.2.2"/>
    </reaction>
</comment>
<evidence type="ECO:0000256" key="1">
    <source>
        <dbReference type="ARBA" id="ARBA00001049"/>
    </source>
</evidence>
<evidence type="ECO:0000256" key="6">
    <source>
        <dbReference type="ARBA" id="ARBA00023145"/>
    </source>
</evidence>
<dbReference type="PRINTS" id="PR01210">
    <property type="entry name" value="GGTRANSPTASE"/>
</dbReference>
<dbReference type="InterPro" id="IPR000101">
    <property type="entry name" value="GGT_peptidase"/>
</dbReference>
<evidence type="ECO:0000313" key="13">
    <source>
        <dbReference type="EMBL" id="GLK52467.1"/>
    </source>
</evidence>
<evidence type="ECO:0000256" key="4">
    <source>
        <dbReference type="ARBA" id="ARBA00022679"/>
    </source>
</evidence>
<feature type="chain" id="PRO_5040895308" description="Glutathione hydrolase proenzyme" evidence="12">
    <location>
        <begin position="29"/>
        <end position="588"/>
    </location>
</feature>
<dbReference type="AlphaFoldDB" id="A0A9W6MNV4"/>
<keyword evidence="14" id="KW-1185">Reference proteome</keyword>
<comment type="pathway">
    <text evidence="11">Sulfur metabolism; glutathione metabolism.</text>
</comment>
<comment type="subunit">
    <text evidence="11">This enzyme consists of two polypeptide chains, which are synthesized in precursor form from a single polypeptide.</text>
</comment>
<comment type="similarity">
    <text evidence="3 11">Belongs to the gamma-glutamyltransferase family.</text>
</comment>
<dbReference type="InterPro" id="IPR029055">
    <property type="entry name" value="Ntn_hydrolases_N"/>
</dbReference>
<dbReference type="GO" id="GO:0006750">
    <property type="term" value="P:glutathione biosynthetic process"/>
    <property type="evidence" value="ECO:0007669"/>
    <property type="project" value="UniProtKB-KW"/>
</dbReference>
<accession>A0A9W6MNV4</accession>
<evidence type="ECO:0000256" key="8">
    <source>
        <dbReference type="ARBA" id="ARBA00047417"/>
    </source>
</evidence>
<dbReference type="InterPro" id="IPR043138">
    <property type="entry name" value="GGT_lsub"/>
</dbReference>
<keyword evidence="4 11" id="KW-0808">Transferase</keyword>
<feature type="signal peptide" evidence="12">
    <location>
        <begin position="1"/>
        <end position="28"/>
    </location>
</feature>
<keyword evidence="6 11" id="KW-0865">Zymogen</keyword>
<evidence type="ECO:0000256" key="5">
    <source>
        <dbReference type="ARBA" id="ARBA00022801"/>
    </source>
</evidence>
<keyword evidence="7 11" id="KW-0012">Acyltransferase</keyword>
<comment type="catalytic activity">
    <reaction evidence="2 11">
        <text>glutathione + H2O = L-cysteinylglycine + L-glutamate</text>
        <dbReference type="Rhea" id="RHEA:28807"/>
        <dbReference type="ChEBI" id="CHEBI:15377"/>
        <dbReference type="ChEBI" id="CHEBI:29985"/>
        <dbReference type="ChEBI" id="CHEBI:57925"/>
        <dbReference type="ChEBI" id="CHEBI:61694"/>
        <dbReference type="EC" id="3.4.19.13"/>
    </reaction>
</comment>
<dbReference type="RefSeq" id="WP_271186836.1">
    <property type="nucleotide sequence ID" value="NZ_BSFE01000005.1"/>
</dbReference>
<organism evidence="13 14">
    <name type="scientific">Maricaulis virginensis</name>
    <dbReference type="NCBI Taxonomy" id="144022"/>
    <lineage>
        <taxon>Bacteria</taxon>
        <taxon>Pseudomonadati</taxon>
        <taxon>Pseudomonadota</taxon>
        <taxon>Alphaproteobacteria</taxon>
        <taxon>Maricaulales</taxon>
        <taxon>Maricaulaceae</taxon>
        <taxon>Maricaulis</taxon>
    </lineage>
</organism>
<comment type="caution">
    <text evidence="13">The sequence shown here is derived from an EMBL/GenBank/DDBJ whole genome shotgun (WGS) entry which is preliminary data.</text>
</comment>
<dbReference type="InterPro" id="IPR051792">
    <property type="entry name" value="GGT_bact"/>
</dbReference>
<evidence type="ECO:0000256" key="3">
    <source>
        <dbReference type="ARBA" id="ARBA00009381"/>
    </source>
</evidence>
<feature type="active site" description="Nucleophile" evidence="9">
    <location>
        <position position="389"/>
    </location>
</feature>
<dbReference type="SUPFAM" id="SSF56235">
    <property type="entry name" value="N-terminal nucleophile aminohydrolases (Ntn hydrolases)"/>
    <property type="match status" value="1"/>
</dbReference>
<gene>
    <name evidence="13" type="ORF">GCM10017621_19750</name>
</gene>
<evidence type="ECO:0000256" key="10">
    <source>
        <dbReference type="PIRSR" id="PIRSR600101-2"/>
    </source>
</evidence>
<comment type="catalytic activity">
    <reaction evidence="1 11">
        <text>an S-substituted glutathione + H2O = an S-substituted L-cysteinylglycine + L-glutamate</text>
        <dbReference type="Rhea" id="RHEA:59468"/>
        <dbReference type="ChEBI" id="CHEBI:15377"/>
        <dbReference type="ChEBI" id="CHEBI:29985"/>
        <dbReference type="ChEBI" id="CHEBI:90779"/>
        <dbReference type="ChEBI" id="CHEBI:143103"/>
        <dbReference type="EC" id="3.4.19.13"/>
    </reaction>
</comment>
<reference evidence="13" key="1">
    <citation type="journal article" date="2014" name="Int. J. Syst. Evol. Microbiol.">
        <title>Complete genome sequence of Corynebacterium casei LMG S-19264T (=DSM 44701T), isolated from a smear-ripened cheese.</title>
        <authorList>
            <consortium name="US DOE Joint Genome Institute (JGI-PGF)"/>
            <person name="Walter F."/>
            <person name="Albersmeier A."/>
            <person name="Kalinowski J."/>
            <person name="Ruckert C."/>
        </authorList>
    </citation>
    <scope>NUCLEOTIDE SEQUENCE</scope>
    <source>
        <strain evidence="13">VKM B-1513</strain>
    </source>
</reference>
<dbReference type="Gene3D" id="3.60.20.40">
    <property type="match status" value="1"/>
</dbReference>
<dbReference type="NCBIfam" id="TIGR00066">
    <property type="entry name" value="g_glut_trans"/>
    <property type="match status" value="1"/>
</dbReference>
<dbReference type="EC" id="2.3.2.2" evidence="11"/>
<reference evidence="13" key="2">
    <citation type="submission" date="2023-01" db="EMBL/GenBank/DDBJ databases">
        <authorList>
            <person name="Sun Q."/>
            <person name="Evtushenko L."/>
        </authorList>
    </citation>
    <scope>NUCLEOTIDE SEQUENCE</scope>
    <source>
        <strain evidence="13">VKM B-1513</strain>
    </source>
</reference>
<feature type="binding site" evidence="10">
    <location>
        <position position="113"/>
    </location>
    <ligand>
        <name>L-glutamate</name>
        <dbReference type="ChEBI" id="CHEBI:29985"/>
    </ligand>
</feature>
<dbReference type="PANTHER" id="PTHR43199">
    <property type="entry name" value="GLUTATHIONE HYDROLASE"/>
    <property type="match status" value="1"/>
</dbReference>
<dbReference type="PANTHER" id="PTHR43199:SF1">
    <property type="entry name" value="GLUTATHIONE HYDROLASE PROENZYME"/>
    <property type="match status" value="1"/>
</dbReference>
<evidence type="ECO:0000256" key="11">
    <source>
        <dbReference type="RuleBase" id="RU368036"/>
    </source>
</evidence>
<evidence type="ECO:0000256" key="12">
    <source>
        <dbReference type="SAM" id="SignalP"/>
    </source>
</evidence>
<sequence length="588" mass="62858">MMPFLRTLCTATLCAATLLPAATGPAAAQSSLLDYDSIVHPVVDEDGMVVSQNEIASRVGAEILAAGGNAVDAAIATGFALAVTLPRAGNLGGSGYMLVYIAEEDRVLALDYRSAAPAAATVEMFLDRRGRINDAANYGHRAAAVPGTVAGFAAVHERYGVLPWADLIAPAMSLAQDGIVVSRDLSEALQWGERRLSSSDAARSAFFHADGSPYQFGERLVQPDLAWTLQRLMTAGPRDFYEGEIAQRIVADMERNGGLISMEDLAAYEAQWREPIRTTYRGHEVVTMPPSSSGGIALLQMLNMLEHFNLSAMGANSAATLHTLSEVMQLAYADRTQYLGDPDYVQVPVETLISKAYAEERVSHVSRTSASPASAVSPGDPLAFESPDTTHFSVADSAGNVVSNTYTLGSSFGSGALVEGAGFLLDNQMKNFALRSHLNDVRGMQSNVANRLEPGKRMTSSMTPTIVFRDGEPYLVVGTPGGSTIINTVLQVILNVIDHDMNIAEAVQAPRIHQNWYPDELEVEPGLSIDTLRLLGSLGHEIEFSDTIGSAQCIRIADGVFEGAADPRRPDARAAGVRNVGTLPGYRW</sequence>
<comment type="PTM">
    <text evidence="11">Cleaved by autocatalysis into a large and a small subunit.</text>
</comment>
<keyword evidence="12" id="KW-0732">Signal</keyword>
<feature type="binding site" evidence="10">
    <location>
        <position position="482"/>
    </location>
    <ligand>
        <name>L-glutamate</name>
        <dbReference type="ChEBI" id="CHEBI:29985"/>
    </ligand>
</feature>
<evidence type="ECO:0000256" key="2">
    <source>
        <dbReference type="ARBA" id="ARBA00001089"/>
    </source>
</evidence>
<dbReference type="GO" id="GO:0103068">
    <property type="term" value="F:leukotriene C4 gamma-glutamyl transferase activity"/>
    <property type="evidence" value="ECO:0007669"/>
    <property type="project" value="UniProtKB-EC"/>
</dbReference>
<keyword evidence="11" id="KW-0317">Glutathione biosynthesis</keyword>